<name>A0ABD2N360_9CUCU</name>
<gene>
    <name evidence="1" type="ORF">HHI36_014494</name>
</gene>
<dbReference type="Proteomes" id="UP001516400">
    <property type="component" value="Unassembled WGS sequence"/>
</dbReference>
<dbReference type="AlphaFoldDB" id="A0ABD2N360"/>
<evidence type="ECO:0000313" key="2">
    <source>
        <dbReference type="Proteomes" id="UP001516400"/>
    </source>
</evidence>
<comment type="caution">
    <text evidence="1">The sequence shown here is derived from an EMBL/GenBank/DDBJ whole genome shotgun (WGS) entry which is preliminary data.</text>
</comment>
<reference evidence="1 2" key="1">
    <citation type="journal article" date="2021" name="BMC Biol.">
        <title>Horizontally acquired antibacterial genes associated with adaptive radiation of ladybird beetles.</title>
        <authorList>
            <person name="Li H.S."/>
            <person name="Tang X.F."/>
            <person name="Huang Y.H."/>
            <person name="Xu Z.Y."/>
            <person name="Chen M.L."/>
            <person name="Du X.Y."/>
            <person name="Qiu B.Y."/>
            <person name="Chen P.T."/>
            <person name="Zhang W."/>
            <person name="Slipinski A."/>
            <person name="Escalona H.E."/>
            <person name="Waterhouse R.M."/>
            <person name="Zwick A."/>
            <person name="Pang H."/>
        </authorList>
    </citation>
    <scope>NUCLEOTIDE SEQUENCE [LARGE SCALE GENOMIC DNA]</scope>
    <source>
        <strain evidence="1">SYSU2018</strain>
    </source>
</reference>
<dbReference type="EMBL" id="JABFTP020000062">
    <property type="protein sequence ID" value="KAL3273038.1"/>
    <property type="molecule type" value="Genomic_DNA"/>
</dbReference>
<evidence type="ECO:0000313" key="1">
    <source>
        <dbReference type="EMBL" id="KAL3273038.1"/>
    </source>
</evidence>
<sequence length="100" mass="11646">MNSNRSLLDLLFNTNSETEVRLSDYTLPPLGIHGGHPAFEFDIAYRITEETAFRIFDKIYEYLESIHWKPELLNSGLDAFVERFFNLIDFALISSSHARF</sequence>
<keyword evidence="2" id="KW-1185">Reference proteome</keyword>
<organism evidence="1 2">
    <name type="scientific">Cryptolaemus montrouzieri</name>
    <dbReference type="NCBI Taxonomy" id="559131"/>
    <lineage>
        <taxon>Eukaryota</taxon>
        <taxon>Metazoa</taxon>
        <taxon>Ecdysozoa</taxon>
        <taxon>Arthropoda</taxon>
        <taxon>Hexapoda</taxon>
        <taxon>Insecta</taxon>
        <taxon>Pterygota</taxon>
        <taxon>Neoptera</taxon>
        <taxon>Endopterygota</taxon>
        <taxon>Coleoptera</taxon>
        <taxon>Polyphaga</taxon>
        <taxon>Cucujiformia</taxon>
        <taxon>Coccinelloidea</taxon>
        <taxon>Coccinellidae</taxon>
        <taxon>Scymninae</taxon>
        <taxon>Scymnini</taxon>
        <taxon>Cryptolaemus</taxon>
    </lineage>
</organism>
<proteinExistence type="predicted"/>
<accession>A0ABD2N360</accession>
<protein>
    <submittedName>
        <fullName evidence="1">Uncharacterized protein</fullName>
    </submittedName>
</protein>